<keyword evidence="2" id="KW-1185">Reference proteome</keyword>
<evidence type="ECO:0000313" key="1">
    <source>
        <dbReference type="EMBL" id="KAF6294829.1"/>
    </source>
</evidence>
<sequence length="120" mass="12717">MGPKPARSPPPQGQLPAHCQPGQLMWTAGEAGFCVGHRSSPRHCPLPRFLHHRLCAGRQALSVLSCFEARPPSLPVAVVLFTIAPGRLPCSSGCCLCSSRLSSAQFYTGSFGNSVNTTQS</sequence>
<accession>A0A7J7T2B0</accession>
<dbReference type="EMBL" id="JACAGB010000031">
    <property type="protein sequence ID" value="KAF6294829.1"/>
    <property type="molecule type" value="Genomic_DNA"/>
</dbReference>
<gene>
    <name evidence="1" type="ORF">mPipKuh1_009703</name>
</gene>
<reference evidence="1 2" key="1">
    <citation type="journal article" date="2020" name="Nature">
        <title>Six reference-quality genomes reveal evolution of bat adaptations.</title>
        <authorList>
            <person name="Jebb D."/>
            <person name="Huang Z."/>
            <person name="Pippel M."/>
            <person name="Hughes G.M."/>
            <person name="Lavrichenko K."/>
            <person name="Devanna P."/>
            <person name="Winkler S."/>
            <person name="Jermiin L.S."/>
            <person name="Skirmuntt E.C."/>
            <person name="Katzourakis A."/>
            <person name="Burkitt-Gray L."/>
            <person name="Ray D.A."/>
            <person name="Sullivan K.A.M."/>
            <person name="Roscito J.G."/>
            <person name="Kirilenko B.M."/>
            <person name="Davalos L.M."/>
            <person name="Corthals A.P."/>
            <person name="Power M.L."/>
            <person name="Jones G."/>
            <person name="Ransome R.D."/>
            <person name="Dechmann D.K.N."/>
            <person name="Locatelli A.G."/>
            <person name="Puechmaille S.J."/>
            <person name="Fedrigo O."/>
            <person name="Jarvis E.D."/>
            <person name="Hiller M."/>
            <person name="Vernes S.C."/>
            <person name="Myers E.W."/>
            <person name="Teeling E.C."/>
        </authorList>
    </citation>
    <scope>NUCLEOTIDE SEQUENCE [LARGE SCALE GENOMIC DNA]</scope>
    <source>
        <strain evidence="1">MPipKuh1</strain>
        <tissue evidence="1">Flight muscle</tissue>
    </source>
</reference>
<name>A0A7J7T2B0_PIPKU</name>
<protein>
    <submittedName>
        <fullName evidence="1">Uncharacterized protein</fullName>
    </submittedName>
</protein>
<dbReference type="Proteomes" id="UP000558488">
    <property type="component" value="Unassembled WGS sequence"/>
</dbReference>
<proteinExistence type="predicted"/>
<evidence type="ECO:0000313" key="2">
    <source>
        <dbReference type="Proteomes" id="UP000558488"/>
    </source>
</evidence>
<comment type="caution">
    <text evidence="1">The sequence shown here is derived from an EMBL/GenBank/DDBJ whole genome shotgun (WGS) entry which is preliminary data.</text>
</comment>
<dbReference type="AlphaFoldDB" id="A0A7J7T2B0"/>
<organism evidence="1 2">
    <name type="scientific">Pipistrellus kuhlii</name>
    <name type="common">Kuhl's pipistrelle</name>
    <dbReference type="NCBI Taxonomy" id="59472"/>
    <lineage>
        <taxon>Eukaryota</taxon>
        <taxon>Metazoa</taxon>
        <taxon>Chordata</taxon>
        <taxon>Craniata</taxon>
        <taxon>Vertebrata</taxon>
        <taxon>Euteleostomi</taxon>
        <taxon>Mammalia</taxon>
        <taxon>Eutheria</taxon>
        <taxon>Laurasiatheria</taxon>
        <taxon>Chiroptera</taxon>
        <taxon>Yangochiroptera</taxon>
        <taxon>Vespertilionidae</taxon>
        <taxon>Pipistrellus</taxon>
    </lineage>
</organism>